<dbReference type="InterPro" id="IPR036837">
    <property type="entry name" value="Cation_efflux_CTD_sf"/>
</dbReference>
<keyword evidence="3" id="KW-0813">Transport</keyword>
<name>A0A3L9MIR3_9FLAO</name>
<feature type="transmembrane region" description="Helical" evidence="7">
    <location>
        <begin position="155"/>
        <end position="176"/>
    </location>
</feature>
<keyword evidence="5 7" id="KW-1133">Transmembrane helix</keyword>
<feature type="domain" description="Cation efflux protein cytoplasmic" evidence="9">
    <location>
        <begin position="213"/>
        <end position="288"/>
    </location>
</feature>
<evidence type="ECO:0000256" key="3">
    <source>
        <dbReference type="ARBA" id="ARBA00022448"/>
    </source>
</evidence>
<comment type="caution">
    <text evidence="10">The sequence shown here is derived from an EMBL/GenBank/DDBJ whole genome shotgun (WGS) entry which is preliminary data.</text>
</comment>
<dbReference type="InterPro" id="IPR058533">
    <property type="entry name" value="Cation_efflux_TM"/>
</dbReference>
<dbReference type="FunFam" id="1.20.1510.10:FF:000006">
    <property type="entry name" value="Divalent cation efflux transporter"/>
    <property type="match status" value="1"/>
</dbReference>
<evidence type="ECO:0000259" key="8">
    <source>
        <dbReference type="Pfam" id="PF01545"/>
    </source>
</evidence>
<dbReference type="NCBIfam" id="TIGR01297">
    <property type="entry name" value="CDF"/>
    <property type="match status" value="1"/>
</dbReference>
<dbReference type="PANTHER" id="PTHR43840">
    <property type="entry name" value="MITOCHONDRIAL METAL TRANSPORTER 1-RELATED"/>
    <property type="match status" value="1"/>
</dbReference>
<evidence type="ECO:0000259" key="9">
    <source>
        <dbReference type="Pfam" id="PF16916"/>
    </source>
</evidence>
<evidence type="ECO:0000256" key="6">
    <source>
        <dbReference type="ARBA" id="ARBA00023136"/>
    </source>
</evidence>
<dbReference type="EMBL" id="RDOJ01000001">
    <property type="protein sequence ID" value="RLZ12662.1"/>
    <property type="molecule type" value="Genomic_DNA"/>
</dbReference>
<evidence type="ECO:0000313" key="11">
    <source>
        <dbReference type="Proteomes" id="UP000275348"/>
    </source>
</evidence>
<dbReference type="Pfam" id="PF01545">
    <property type="entry name" value="Cation_efflux"/>
    <property type="match status" value="1"/>
</dbReference>
<feature type="domain" description="Cation efflux protein transmembrane" evidence="8">
    <location>
        <begin position="13"/>
        <end position="207"/>
    </location>
</feature>
<evidence type="ECO:0000313" key="10">
    <source>
        <dbReference type="EMBL" id="RLZ12662.1"/>
    </source>
</evidence>
<proteinExistence type="inferred from homology"/>
<dbReference type="PANTHER" id="PTHR43840:SF15">
    <property type="entry name" value="MITOCHONDRIAL METAL TRANSPORTER 1-RELATED"/>
    <property type="match status" value="1"/>
</dbReference>
<dbReference type="InterPro" id="IPR002524">
    <property type="entry name" value="Cation_efflux"/>
</dbReference>
<keyword evidence="11" id="KW-1185">Reference proteome</keyword>
<keyword evidence="4 7" id="KW-0812">Transmembrane</keyword>
<feature type="transmembrane region" description="Helical" evidence="7">
    <location>
        <begin position="113"/>
        <end position="134"/>
    </location>
</feature>
<evidence type="ECO:0000256" key="1">
    <source>
        <dbReference type="ARBA" id="ARBA00004141"/>
    </source>
</evidence>
<accession>A0A3L9MIR3</accession>
<dbReference type="GO" id="GO:0008324">
    <property type="term" value="F:monoatomic cation transmembrane transporter activity"/>
    <property type="evidence" value="ECO:0007669"/>
    <property type="project" value="InterPro"/>
</dbReference>
<keyword evidence="6 7" id="KW-0472">Membrane</keyword>
<protein>
    <submittedName>
        <fullName evidence="10">Cation transporter</fullName>
    </submittedName>
</protein>
<gene>
    <name evidence="10" type="ORF">EAH69_00455</name>
</gene>
<dbReference type="RefSeq" id="WP_121933240.1">
    <property type="nucleotide sequence ID" value="NZ_RDOJ01000001.1"/>
</dbReference>
<feature type="transmembrane region" description="Helical" evidence="7">
    <location>
        <begin position="38"/>
        <end position="59"/>
    </location>
</feature>
<feature type="transmembrane region" description="Helical" evidence="7">
    <location>
        <begin position="12"/>
        <end position="32"/>
    </location>
</feature>
<reference evidence="10 11" key="1">
    <citation type="submission" date="2018-10" db="EMBL/GenBank/DDBJ databases">
        <authorList>
            <person name="Chen X."/>
        </authorList>
    </citation>
    <scope>NUCLEOTIDE SEQUENCE [LARGE SCALE GENOMIC DNA]</scope>
    <source>
        <strain evidence="10 11">YIM 102668</strain>
    </source>
</reference>
<dbReference type="SUPFAM" id="SSF160240">
    <property type="entry name" value="Cation efflux protein cytoplasmic domain-like"/>
    <property type="match status" value="1"/>
</dbReference>
<comment type="similarity">
    <text evidence="2">Belongs to the cation diffusion facilitator (CDF) transporter (TC 2.A.4) family.</text>
</comment>
<evidence type="ECO:0000256" key="2">
    <source>
        <dbReference type="ARBA" id="ARBA00008114"/>
    </source>
</evidence>
<feature type="transmembrane region" description="Helical" evidence="7">
    <location>
        <begin position="80"/>
        <end position="101"/>
    </location>
</feature>
<dbReference type="InterPro" id="IPR027469">
    <property type="entry name" value="Cation_efflux_TMD_sf"/>
</dbReference>
<dbReference type="GO" id="GO:0016020">
    <property type="term" value="C:membrane"/>
    <property type="evidence" value="ECO:0007669"/>
    <property type="project" value="UniProtKB-SubCell"/>
</dbReference>
<dbReference type="Pfam" id="PF16916">
    <property type="entry name" value="ZT_dimer"/>
    <property type="match status" value="1"/>
</dbReference>
<comment type="subcellular location">
    <subcellularLocation>
        <location evidence="1">Membrane</location>
        <topology evidence="1">Multi-pass membrane protein</topology>
    </subcellularLocation>
</comment>
<evidence type="ECO:0000256" key="4">
    <source>
        <dbReference type="ARBA" id="ARBA00022692"/>
    </source>
</evidence>
<dbReference type="OrthoDB" id="9806522at2"/>
<dbReference type="SUPFAM" id="SSF161111">
    <property type="entry name" value="Cation efflux protein transmembrane domain-like"/>
    <property type="match status" value="1"/>
</dbReference>
<dbReference type="InterPro" id="IPR027470">
    <property type="entry name" value="Cation_efflux_CTD"/>
</dbReference>
<organism evidence="10 11">
    <name type="scientific">Faecalibacter macacae</name>
    <dbReference type="NCBI Taxonomy" id="1859289"/>
    <lineage>
        <taxon>Bacteria</taxon>
        <taxon>Pseudomonadati</taxon>
        <taxon>Bacteroidota</taxon>
        <taxon>Flavobacteriia</taxon>
        <taxon>Flavobacteriales</taxon>
        <taxon>Weeksellaceae</taxon>
        <taxon>Faecalibacter</taxon>
    </lineage>
</organism>
<dbReference type="Gene3D" id="1.20.1510.10">
    <property type="entry name" value="Cation efflux protein transmembrane domain"/>
    <property type="match status" value="1"/>
</dbReference>
<evidence type="ECO:0000256" key="7">
    <source>
        <dbReference type="SAM" id="Phobius"/>
    </source>
</evidence>
<dbReference type="InterPro" id="IPR050291">
    <property type="entry name" value="CDF_Transporter"/>
</dbReference>
<dbReference type="Proteomes" id="UP000275348">
    <property type="component" value="Unassembled WGS sequence"/>
</dbReference>
<feature type="transmembrane region" description="Helical" evidence="7">
    <location>
        <begin position="182"/>
        <end position="199"/>
    </location>
</feature>
<dbReference type="Gene3D" id="3.30.70.1350">
    <property type="entry name" value="Cation efflux protein, cytoplasmic domain"/>
    <property type="match status" value="1"/>
</dbReference>
<evidence type="ECO:0000256" key="5">
    <source>
        <dbReference type="ARBA" id="ARBA00022989"/>
    </source>
</evidence>
<sequence>MSKNSETAINASIFSILGNACLAAIKFLGGYFGNSYALIADGIESTTDVFSSILVFLGLKYSSRPADENHPYGHGKAEALITFLVVLSLIVAACVIAYESFHNIFTPHESPKPFTLLILGGIILFKEASFHYVMKKSKETNSSALKADAWHHRSDAITSLMAFVGITVSLVMGDGWEIADDVTALLASGFIIFNAYKILRPALGEIMDEDLYGKENEDIKVIARKVPGVKAVEKCVIRKSGMVYFVDMHAVVRGSLSVAEGHAISHLIKDRVMEEIPQVQDVLVHIEPDFLSIEEYYKNFKK</sequence>
<dbReference type="AlphaFoldDB" id="A0A3L9MIR3"/>